<dbReference type="NCBIfam" id="NF005458">
    <property type="entry name" value="PRK07053.1"/>
    <property type="match status" value="1"/>
</dbReference>
<feature type="non-terminal residue" evidence="2">
    <location>
        <position position="230"/>
    </location>
</feature>
<dbReference type="OrthoDB" id="5196541at2"/>
<evidence type="ECO:0000259" key="1">
    <source>
        <dbReference type="Pfam" id="PF00117"/>
    </source>
</evidence>
<dbReference type="SUPFAM" id="SSF52317">
    <property type="entry name" value="Class I glutamine amidotransferase-like"/>
    <property type="match status" value="1"/>
</dbReference>
<accession>U2QYV1</accession>
<sequence length="230" mass="24022">MGTVVAVRHVAFEDLGVLEPVLRARGHSVTMLQGGVDELSALDDADIAVVLGGPVGAGETDAYPWLVDERRAILQRLVGRRPTLGICLGAQLMASALGAPVVASGGQEIGFAPIDLTDAGRASALAPLDGEPVLHWHGDRFEMPAGAQRLATSPACAQQAFSLGPNVLGLQFHVEADPGGIERWLIGHARELVDAGTDPRALRSDAARLGPRLAGLGGLVMERWLDGLED</sequence>
<dbReference type="InterPro" id="IPR044992">
    <property type="entry name" value="ChyE-like"/>
</dbReference>
<organism evidence="2 3">
    <name type="scientific">Propionibacterium acidifaciens F0233</name>
    <dbReference type="NCBI Taxonomy" id="553198"/>
    <lineage>
        <taxon>Bacteria</taxon>
        <taxon>Bacillati</taxon>
        <taxon>Actinomycetota</taxon>
        <taxon>Actinomycetes</taxon>
        <taxon>Propionibacteriales</taxon>
        <taxon>Propionibacteriaceae</taxon>
        <taxon>Propionibacterium</taxon>
    </lineage>
</organism>
<keyword evidence="3" id="KW-1185">Reference proteome</keyword>
<dbReference type="AlphaFoldDB" id="U2QYV1"/>
<dbReference type="PANTHER" id="PTHR42695">
    <property type="entry name" value="GLUTAMINE AMIDOTRANSFERASE YLR126C-RELATED"/>
    <property type="match status" value="1"/>
</dbReference>
<dbReference type="Proteomes" id="UP000017052">
    <property type="component" value="Unassembled WGS sequence"/>
</dbReference>
<proteinExistence type="predicted"/>
<evidence type="ECO:0000313" key="2">
    <source>
        <dbReference type="EMBL" id="ERK61374.1"/>
    </source>
</evidence>
<dbReference type="PRINTS" id="PR00099">
    <property type="entry name" value="CPSGATASE"/>
</dbReference>
<dbReference type="EMBL" id="ACVN02000054">
    <property type="protein sequence ID" value="ERK61374.1"/>
    <property type="molecule type" value="Genomic_DNA"/>
</dbReference>
<feature type="domain" description="Glutamine amidotransferase" evidence="1">
    <location>
        <begin position="22"/>
        <end position="179"/>
    </location>
</feature>
<dbReference type="GO" id="GO:0005829">
    <property type="term" value="C:cytosol"/>
    <property type="evidence" value="ECO:0007669"/>
    <property type="project" value="TreeGrafter"/>
</dbReference>
<gene>
    <name evidence="2" type="ORF">HMPREF0682_2325</name>
</gene>
<dbReference type="GeneID" id="95359808"/>
<keyword evidence="2" id="KW-0315">Glutamine amidotransferase</keyword>
<dbReference type="InterPro" id="IPR029062">
    <property type="entry name" value="Class_I_gatase-like"/>
</dbReference>
<evidence type="ECO:0000313" key="3">
    <source>
        <dbReference type="Proteomes" id="UP000017052"/>
    </source>
</evidence>
<dbReference type="Pfam" id="PF00117">
    <property type="entry name" value="GATase"/>
    <property type="match status" value="1"/>
</dbReference>
<dbReference type="PROSITE" id="PS51273">
    <property type="entry name" value="GATASE_TYPE_1"/>
    <property type="match status" value="1"/>
</dbReference>
<dbReference type="InterPro" id="IPR017926">
    <property type="entry name" value="GATASE"/>
</dbReference>
<comment type="caution">
    <text evidence="2">The sequence shown here is derived from an EMBL/GenBank/DDBJ whole genome shotgun (WGS) entry which is preliminary data.</text>
</comment>
<name>U2QYV1_9ACTN</name>
<dbReference type="Gene3D" id="3.40.50.880">
    <property type="match status" value="1"/>
</dbReference>
<dbReference type="RefSeq" id="WP_021796576.1">
    <property type="nucleotide sequence ID" value="NZ_ACVN02000054.1"/>
</dbReference>
<dbReference type="CDD" id="cd01741">
    <property type="entry name" value="GATase1_1"/>
    <property type="match status" value="1"/>
</dbReference>
<dbReference type="GO" id="GO:0016740">
    <property type="term" value="F:transferase activity"/>
    <property type="evidence" value="ECO:0007669"/>
    <property type="project" value="UniProtKB-KW"/>
</dbReference>
<reference evidence="2" key="1">
    <citation type="submission" date="2013-08" db="EMBL/GenBank/DDBJ databases">
        <authorList>
            <person name="Durkin A.S."/>
            <person name="Haft D.R."/>
            <person name="McCorrison J."/>
            <person name="Torralba M."/>
            <person name="Gillis M."/>
            <person name="Haft D.H."/>
            <person name="Methe B."/>
            <person name="Sutton G."/>
            <person name="Nelson K.E."/>
        </authorList>
    </citation>
    <scope>NUCLEOTIDE SEQUENCE [LARGE SCALE GENOMIC DNA]</scope>
    <source>
        <strain evidence="2">F0233</strain>
    </source>
</reference>
<dbReference type="PANTHER" id="PTHR42695:SF5">
    <property type="entry name" value="GLUTAMINE AMIDOTRANSFERASE YLR126C-RELATED"/>
    <property type="match status" value="1"/>
</dbReference>
<protein>
    <submittedName>
        <fullName evidence="2">Class I glutamine amidotransferase</fullName>
    </submittedName>
</protein>